<sequence>MNVYQYIVRINNHASSALQSIASSAGVANNRIRSVISSMQNMNQQSNAVTGSLGKLKTMLAGAFAFASIMSFTNKVIEARQEYEKFDAVLTNTFQNKAIGQGAMALLTEFAQKTPYQLNELTGGFIKLVNRGVYPTYQELTKLGDLASSQGKSFDQLVEGILDAQSGEFERMKEFGIKAQKEGDKVKLSFKGITKEVKNNETAIRDAILEFGGMKGVAGSMEVVAETLGGKISNLEDQFWGFLVAVGSFGGGIFGQVLGGMADGLEFLQQYLPQIAHWFDIVWQNLQPVALALWDLIKAIIGIKGSGDALQTFSNVMISVLLVINWFKEGMLWLISIIKPFAPLIRDAAIAWGIFNLVMAMTPVGWIVVGIVTLITLIGILIKYSDGWSESWMNMKILFEAIWNQIKGTLNIGVEAFKFGFNLIFLYAKDSAQNIVGVFSKVGDAIKLAMQGDFSGAFSKITEKVKTEAEGEIAKLNSDFAKKLADHGKQTRENLKAGQNAAKGIGITFDTDGIQKDFSKLKDSFKGLQGEKQGNKNDYLNAIPGLKGGAKKEDGKDEKDKKKKKAGDGITGGGSRLTNITININKLQDQTVINVSKTEQGLSGLGDQVQEILLRAVNSANQMQTN</sequence>
<accession>A0ABT2IYM9</accession>
<feature type="transmembrane region" description="Helical" evidence="2">
    <location>
        <begin position="239"/>
        <end position="261"/>
    </location>
</feature>
<evidence type="ECO:0000313" key="3">
    <source>
        <dbReference type="EMBL" id="MCT2563948.1"/>
    </source>
</evidence>
<name>A0ABT2IYM9_9FLAO</name>
<keyword evidence="2" id="KW-0472">Membrane</keyword>
<proteinExistence type="predicted"/>
<evidence type="ECO:0000256" key="1">
    <source>
        <dbReference type="SAM" id="MobiDB-lite"/>
    </source>
</evidence>
<feature type="region of interest" description="Disordered" evidence="1">
    <location>
        <begin position="532"/>
        <end position="572"/>
    </location>
</feature>
<protein>
    <recommendedName>
        <fullName evidence="5">Tape measure domain-containing protein</fullName>
    </recommendedName>
</protein>
<organism evidence="3 4">
    <name type="scientific">Chryseobacterium herbae</name>
    <dbReference type="NCBI Taxonomy" id="2976476"/>
    <lineage>
        <taxon>Bacteria</taxon>
        <taxon>Pseudomonadati</taxon>
        <taxon>Bacteroidota</taxon>
        <taxon>Flavobacteriia</taxon>
        <taxon>Flavobacteriales</taxon>
        <taxon>Weeksellaceae</taxon>
        <taxon>Chryseobacterium group</taxon>
        <taxon>Chryseobacterium</taxon>
    </lineage>
</organism>
<feature type="transmembrane region" description="Helical" evidence="2">
    <location>
        <begin position="350"/>
        <end position="382"/>
    </location>
</feature>
<keyword evidence="4" id="KW-1185">Reference proteome</keyword>
<evidence type="ECO:0000256" key="2">
    <source>
        <dbReference type="SAM" id="Phobius"/>
    </source>
</evidence>
<keyword evidence="2" id="KW-1133">Transmembrane helix</keyword>
<dbReference type="RefSeq" id="WP_259840500.1">
    <property type="nucleotide sequence ID" value="NZ_JAOAMU010000006.1"/>
</dbReference>
<gene>
    <name evidence="3" type="ORF">N0B48_18815</name>
</gene>
<feature type="transmembrane region" description="Helical" evidence="2">
    <location>
        <begin position="313"/>
        <end position="338"/>
    </location>
</feature>
<comment type="caution">
    <text evidence="3">The sequence shown here is derived from an EMBL/GenBank/DDBJ whole genome shotgun (WGS) entry which is preliminary data.</text>
</comment>
<dbReference type="EMBL" id="JAOAMU010000006">
    <property type="protein sequence ID" value="MCT2563948.1"/>
    <property type="molecule type" value="Genomic_DNA"/>
</dbReference>
<keyword evidence="2" id="KW-0812">Transmembrane</keyword>
<reference evidence="3 4" key="1">
    <citation type="submission" date="2022-09" db="EMBL/GenBank/DDBJ databases">
        <title>Chryseobacterium oleae sp.nov., isolated from the inter-root soil of Pyrola calliantha H. Andr. in Tibet.</title>
        <authorList>
            <person name="Li Z."/>
        </authorList>
    </citation>
    <scope>NUCLEOTIDE SEQUENCE [LARGE SCALE GENOMIC DNA]</scope>
    <source>
        <strain evidence="4">pc1-10</strain>
    </source>
</reference>
<feature type="compositionally biased region" description="Basic and acidic residues" evidence="1">
    <location>
        <begin position="550"/>
        <end position="560"/>
    </location>
</feature>
<feature type="transmembrane region" description="Helical" evidence="2">
    <location>
        <begin position="281"/>
        <end position="301"/>
    </location>
</feature>
<dbReference type="Proteomes" id="UP001525566">
    <property type="component" value="Unassembled WGS sequence"/>
</dbReference>
<evidence type="ECO:0000313" key="4">
    <source>
        <dbReference type="Proteomes" id="UP001525566"/>
    </source>
</evidence>
<evidence type="ECO:0008006" key="5">
    <source>
        <dbReference type="Google" id="ProtNLM"/>
    </source>
</evidence>